<reference evidence="1 2" key="1">
    <citation type="submission" date="2019-03" db="EMBL/GenBank/DDBJ databases">
        <title>Genomic Encyclopedia of Type Strains, Phase IV (KMG-IV): sequencing the most valuable type-strain genomes for metagenomic binning, comparative biology and taxonomic classification.</title>
        <authorList>
            <person name="Goeker M."/>
        </authorList>
    </citation>
    <scope>NUCLEOTIDE SEQUENCE [LARGE SCALE GENOMIC DNA]</scope>
    <source>
        <strain evidence="1 2">DSM 45765</strain>
    </source>
</reference>
<gene>
    <name evidence="1" type="ORF">EV191_11084</name>
</gene>
<evidence type="ECO:0000313" key="1">
    <source>
        <dbReference type="EMBL" id="TCP48527.1"/>
    </source>
</evidence>
<proteinExistence type="predicted"/>
<accession>A0A4R2QHA9</accession>
<dbReference type="Proteomes" id="UP000294911">
    <property type="component" value="Unassembled WGS sequence"/>
</dbReference>
<protein>
    <submittedName>
        <fullName evidence="1">Uncharacterized protein</fullName>
    </submittedName>
</protein>
<comment type="caution">
    <text evidence="1">The sequence shown here is derived from an EMBL/GenBank/DDBJ whole genome shotgun (WGS) entry which is preliminary data.</text>
</comment>
<evidence type="ECO:0000313" key="2">
    <source>
        <dbReference type="Proteomes" id="UP000294911"/>
    </source>
</evidence>
<keyword evidence="2" id="KW-1185">Reference proteome</keyword>
<dbReference type="EMBL" id="SLXQ01000010">
    <property type="protein sequence ID" value="TCP48527.1"/>
    <property type="molecule type" value="Genomic_DNA"/>
</dbReference>
<sequence length="228" mass="25459">MILRHSSMSCLDLIETRFTSLTRGRQPLSLDGTPLRDLQVQILKRRTDPQTKAIVWKKLVLLARAQSDPWEVAAIGMMLPGLKSIGGKLGSRYPSDRRDLDSAILEGFCHSLRNTDTWRPDLPTVLYRAAVRSGENACNRENHFARRHFELPADMPEERAQHVGNVDVVLAGAMLDGALTPLQAELVSDVHLEHRRRVELARRLGTSRGRIAVELAAAERGLAEYLAA</sequence>
<organism evidence="1 2">
    <name type="scientific">Tamaricihabitans halophyticus</name>
    <dbReference type="NCBI Taxonomy" id="1262583"/>
    <lineage>
        <taxon>Bacteria</taxon>
        <taxon>Bacillati</taxon>
        <taxon>Actinomycetota</taxon>
        <taxon>Actinomycetes</taxon>
        <taxon>Pseudonocardiales</taxon>
        <taxon>Pseudonocardiaceae</taxon>
        <taxon>Tamaricihabitans</taxon>
    </lineage>
</organism>
<dbReference type="AlphaFoldDB" id="A0A4R2QHA9"/>
<name>A0A4R2QHA9_9PSEU</name>